<name>A0A0S2F6G4_LYSAN</name>
<dbReference type="Proteomes" id="UP000060787">
    <property type="component" value="Chromosome"/>
</dbReference>
<evidence type="ECO:0000313" key="2">
    <source>
        <dbReference type="Proteomes" id="UP000060787"/>
    </source>
</evidence>
<organism evidence="1 2">
    <name type="scientific">Lysobacter antibioticus</name>
    <dbReference type="NCBI Taxonomy" id="84531"/>
    <lineage>
        <taxon>Bacteria</taxon>
        <taxon>Pseudomonadati</taxon>
        <taxon>Pseudomonadota</taxon>
        <taxon>Gammaproteobacteria</taxon>
        <taxon>Lysobacterales</taxon>
        <taxon>Lysobacteraceae</taxon>
        <taxon>Lysobacter</taxon>
    </lineage>
</organism>
<accession>A0A0S2F6G4</accession>
<dbReference type="EMBL" id="CP011129">
    <property type="protein sequence ID" value="ALN79115.1"/>
    <property type="molecule type" value="Genomic_DNA"/>
</dbReference>
<protein>
    <submittedName>
        <fullName evidence="1">Uncharacterized protein</fullName>
    </submittedName>
</protein>
<dbReference type="PATRIC" id="fig|84531.8.peg.981"/>
<keyword evidence="2" id="KW-1185">Reference proteome</keyword>
<reference evidence="1 2" key="1">
    <citation type="journal article" date="2015" name="BMC Genomics">
        <title>Comparative genomics and metabolic profiling of the genus Lysobacter.</title>
        <authorList>
            <person name="de Bruijn I."/>
            <person name="Cheng X."/>
            <person name="de Jager V."/>
            <person name="Exposito R.G."/>
            <person name="Watrous J."/>
            <person name="Patel N."/>
            <person name="Postma J."/>
            <person name="Dorrestein P.C."/>
            <person name="Kobayashi D."/>
            <person name="Raaijmakers J.M."/>
        </authorList>
    </citation>
    <scope>NUCLEOTIDE SEQUENCE [LARGE SCALE GENOMIC DNA]</scope>
    <source>
        <strain evidence="1 2">76</strain>
    </source>
</reference>
<dbReference type="KEGG" id="lab:LA76x_0954"/>
<gene>
    <name evidence="1" type="ORF">LA76x_0954</name>
</gene>
<sequence length="43" mass="4471">MPVAVAVLAADAPTEAVSASGPSPGKRGEHRLRPIFKADPCWN</sequence>
<dbReference type="AlphaFoldDB" id="A0A0S2F6G4"/>
<evidence type="ECO:0000313" key="1">
    <source>
        <dbReference type="EMBL" id="ALN79115.1"/>
    </source>
</evidence>
<proteinExistence type="predicted"/>